<keyword evidence="6 10" id="KW-0378">Hydrolase</keyword>
<dbReference type="GO" id="GO:0004190">
    <property type="term" value="F:aspartic-type endopeptidase activity"/>
    <property type="evidence" value="ECO:0007669"/>
    <property type="project" value="UniProtKB-EC"/>
</dbReference>
<dbReference type="RefSeq" id="WP_177291395.1">
    <property type="nucleotide sequence ID" value="NZ_JBBMFJ010000022.1"/>
</dbReference>
<reference evidence="10 11" key="1">
    <citation type="submission" date="2024-03" db="EMBL/GenBank/DDBJ databases">
        <title>Human intestinal bacterial collection.</title>
        <authorList>
            <person name="Pauvert C."/>
            <person name="Hitch T.C.A."/>
            <person name="Clavel T."/>
        </authorList>
    </citation>
    <scope>NUCLEOTIDE SEQUENCE [LARGE SCALE GENOMIC DNA]</scope>
    <source>
        <strain evidence="10 11">CLA-AP-H27</strain>
    </source>
</reference>
<evidence type="ECO:0000313" key="11">
    <source>
        <dbReference type="Proteomes" id="UP001437460"/>
    </source>
</evidence>
<evidence type="ECO:0000256" key="9">
    <source>
        <dbReference type="RuleBase" id="RU004181"/>
    </source>
</evidence>
<evidence type="ECO:0000256" key="5">
    <source>
        <dbReference type="ARBA" id="ARBA00022750"/>
    </source>
</evidence>
<dbReference type="Proteomes" id="UP001437460">
    <property type="component" value="Unassembled WGS sequence"/>
</dbReference>
<keyword evidence="11" id="KW-1185">Reference proteome</keyword>
<keyword evidence="5" id="KW-0064">Aspartyl protease</keyword>
<keyword evidence="2" id="KW-1003">Cell membrane</keyword>
<organism evidence="10 11">
    <name type="scientific">Ventrimonas faecis</name>
    <dbReference type="NCBI Taxonomy" id="3133170"/>
    <lineage>
        <taxon>Bacteria</taxon>
        <taxon>Bacillati</taxon>
        <taxon>Bacillota</taxon>
        <taxon>Clostridia</taxon>
        <taxon>Lachnospirales</taxon>
        <taxon>Lachnospiraceae</taxon>
        <taxon>Ventrimonas</taxon>
    </lineage>
</organism>
<comment type="similarity">
    <text evidence="1 9">Belongs to the peptidase A8 family.</text>
</comment>
<dbReference type="PANTHER" id="PTHR33695">
    <property type="entry name" value="LIPOPROTEIN SIGNAL PEPTIDASE"/>
    <property type="match status" value="1"/>
</dbReference>
<sequence>MLYTGIIAALSSLDLGIKWLIEREKPEDFPKPLPHTKEKILLYRNHNAGFPFGFLEQHGELVRMLPLAVISGLAGFLTAILPQKDKKVQKLGIAIILGGAISNLYDRVVRRYVVDYFSIQCGKLKGVVFNLGDIFVFLGSGILFGEEIIKEIRSAFSKKTPVDSSRKTM</sequence>
<evidence type="ECO:0000256" key="2">
    <source>
        <dbReference type="ARBA" id="ARBA00022475"/>
    </source>
</evidence>
<dbReference type="PRINTS" id="PR00781">
    <property type="entry name" value="LIPOSIGPTASE"/>
</dbReference>
<comment type="caution">
    <text evidence="10">The sequence shown here is derived from an EMBL/GenBank/DDBJ whole genome shotgun (WGS) entry which is preliminary data.</text>
</comment>
<proteinExistence type="inferred from homology"/>
<dbReference type="PANTHER" id="PTHR33695:SF1">
    <property type="entry name" value="LIPOPROTEIN SIGNAL PEPTIDASE"/>
    <property type="match status" value="1"/>
</dbReference>
<keyword evidence="8" id="KW-0472">Membrane</keyword>
<evidence type="ECO:0000313" key="10">
    <source>
        <dbReference type="EMBL" id="MEQ2563633.1"/>
    </source>
</evidence>
<name>A0ABV1HNS4_9FIRM</name>
<protein>
    <submittedName>
        <fullName evidence="10">Signal peptidase II</fullName>
        <ecNumber evidence="10">3.4.23.36</ecNumber>
    </submittedName>
</protein>
<keyword evidence="3" id="KW-0645">Protease</keyword>
<evidence type="ECO:0000256" key="7">
    <source>
        <dbReference type="ARBA" id="ARBA00022989"/>
    </source>
</evidence>
<keyword evidence="4" id="KW-0812">Transmembrane</keyword>
<evidence type="ECO:0000256" key="4">
    <source>
        <dbReference type="ARBA" id="ARBA00022692"/>
    </source>
</evidence>
<dbReference type="PROSITE" id="PS00855">
    <property type="entry name" value="SPASE_II"/>
    <property type="match status" value="1"/>
</dbReference>
<evidence type="ECO:0000256" key="8">
    <source>
        <dbReference type="ARBA" id="ARBA00023136"/>
    </source>
</evidence>
<keyword evidence="7" id="KW-1133">Transmembrane helix</keyword>
<dbReference type="EMBL" id="JBBMFJ010000022">
    <property type="protein sequence ID" value="MEQ2563633.1"/>
    <property type="molecule type" value="Genomic_DNA"/>
</dbReference>
<evidence type="ECO:0000256" key="3">
    <source>
        <dbReference type="ARBA" id="ARBA00022670"/>
    </source>
</evidence>
<dbReference type="InterPro" id="IPR001872">
    <property type="entry name" value="Peptidase_A8"/>
</dbReference>
<evidence type="ECO:0000256" key="6">
    <source>
        <dbReference type="ARBA" id="ARBA00022801"/>
    </source>
</evidence>
<dbReference type="EC" id="3.4.23.36" evidence="10"/>
<dbReference type="Pfam" id="PF01252">
    <property type="entry name" value="Peptidase_A8"/>
    <property type="match status" value="1"/>
</dbReference>
<evidence type="ECO:0000256" key="1">
    <source>
        <dbReference type="ARBA" id="ARBA00006139"/>
    </source>
</evidence>
<gene>
    <name evidence="10" type="ORF">WMO41_10755</name>
</gene>
<accession>A0ABV1HNS4</accession>